<dbReference type="GO" id="GO:0004672">
    <property type="term" value="F:protein kinase activity"/>
    <property type="evidence" value="ECO:0007669"/>
    <property type="project" value="InterPro"/>
</dbReference>
<dbReference type="SUPFAM" id="SSF56112">
    <property type="entry name" value="Protein kinase-like (PK-like)"/>
    <property type="match status" value="2"/>
</dbReference>
<sequence length="484" mass="57574">MKEEIGKVIEDIEKVFGKKVANSISNVRFFHEGFHSKTYIGKLNNETWVQIRIPKHNIEINYANEELISAHFKNYLHVKDGYLIKRWFPGQDLFKLRLDDENLQNSIMQSVESLQKINVKGVTKFDWLAYNTTDKKYLELVKKYENEGLVLAHNNIKRHNVLVNKQGYIKLIDFEFAAYNSRYTDPVTLHLFLGIDKQKIVDFFNLDSTVFDDYVYLIKMFSQEAYKHTYAKLAGPSSKIYESLAKLQQKDYTISNRFIIQKYHNQFDNRLDLKELEAFYFVPACIYEDNERIIWKWLSCHPVEAITIRQMKVLAYSLRTLHDSNVKFPSFILKEKVAWYIKNIDPTTLLKDMGSKERIDQILEWINKIEPDANCHNDLSLNNIFFTDNFNLYIVDWSVAYRNNRLLDIAFMLENTNANKIVETWFWKTYGLEKPKDFYKYQIIAHFVAYLYNRILTVDYSQAEINIKRIKEIFASLEKRKAKK</sequence>
<dbReference type="InterPro" id="IPR052077">
    <property type="entry name" value="CcrZ_PhaseVar_Mediator"/>
</dbReference>
<reference evidence="2 3" key="1">
    <citation type="journal article" date="2008" name="Infect. Immun.">
        <title>Genome of Mycoplasma arthritidis.</title>
        <authorList>
            <person name="Dybvig K."/>
            <person name="Zuhua C."/>
            <person name="Lao P."/>
            <person name="Jordan D.S."/>
            <person name="French C.T."/>
            <person name="Tu A.H."/>
            <person name="Loraine A.E."/>
        </authorList>
    </citation>
    <scope>NUCLEOTIDE SEQUENCE [LARGE SCALE GENOMIC DNA]</scope>
    <source>
        <strain evidence="2 3">158L3-1</strain>
    </source>
</reference>
<organism evidence="2 3">
    <name type="scientific">Metamycoplasma arthritidis (strain 158L3-1)</name>
    <name type="common">Mycoplasma arthritidis</name>
    <dbReference type="NCBI Taxonomy" id="243272"/>
    <lineage>
        <taxon>Bacteria</taxon>
        <taxon>Bacillati</taxon>
        <taxon>Mycoplasmatota</taxon>
        <taxon>Mycoplasmoidales</taxon>
        <taxon>Metamycoplasmataceae</taxon>
        <taxon>Metamycoplasma</taxon>
    </lineage>
</organism>
<evidence type="ECO:0000313" key="3">
    <source>
        <dbReference type="Proteomes" id="UP000008812"/>
    </source>
</evidence>
<proteinExistence type="predicted"/>
<dbReference type="RefSeq" id="WP_012498490.1">
    <property type="nucleotide sequence ID" value="NC_011025.1"/>
</dbReference>
<dbReference type="KEGG" id="mat:MARTH_orf796"/>
<dbReference type="PROSITE" id="PS50011">
    <property type="entry name" value="PROTEIN_KINASE_DOM"/>
    <property type="match status" value="1"/>
</dbReference>
<dbReference type="AlphaFoldDB" id="B3PND1"/>
<dbReference type="InterPro" id="IPR000719">
    <property type="entry name" value="Prot_kinase_dom"/>
</dbReference>
<evidence type="ECO:0000313" key="2">
    <source>
        <dbReference type="EMBL" id="ACF07533.1"/>
    </source>
</evidence>
<dbReference type="PANTHER" id="PTHR40086">
    <property type="entry name" value="PHOSPHOTRANSFERASE YTMP-RELATED"/>
    <property type="match status" value="1"/>
</dbReference>
<gene>
    <name evidence="2" type="ordered locus">MARTH_orf796</name>
</gene>
<dbReference type="Proteomes" id="UP000008812">
    <property type="component" value="Chromosome"/>
</dbReference>
<dbReference type="GO" id="GO:0005524">
    <property type="term" value="F:ATP binding"/>
    <property type="evidence" value="ECO:0007669"/>
    <property type="project" value="InterPro"/>
</dbReference>
<dbReference type="PANTHER" id="PTHR40086:SF1">
    <property type="entry name" value="CELL CYCLE REGULATOR CCRZ"/>
    <property type="match status" value="1"/>
</dbReference>
<name>B3PND1_META1</name>
<dbReference type="Pfam" id="PF01633">
    <property type="entry name" value="Choline_kinase"/>
    <property type="match status" value="1"/>
</dbReference>
<dbReference type="eggNOG" id="COG0510">
    <property type="taxonomic scope" value="Bacteria"/>
</dbReference>
<dbReference type="STRING" id="243272.MARTH_orf796"/>
<dbReference type="Gene3D" id="3.90.1200.10">
    <property type="match status" value="2"/>
</dbReference>
<dbReference type="InterPro" id="IPR011009">
    <property type="entry name" value="Kinase-like_dom_sf"/>
</dbReference>
<keyword evidence="3" id="KW-1185">Reference proteome</keyword>
<evidence type="ECO:0000259" key="1">
    <source>
        <dbReference type="PROSITE" id="PS50011"/>
    </source>
</evidence>
<protein>
    <recommendedName>
        <fullName evidence="1">Protein kinase domain-containing protein</fullName>
    </recommendedName>
</protein>
<dbReference type="HOGENOM" id="CLU_567202_0_0_14"/>
<accession>B3PND1</accession>
<feature type="domain" description="Protein kinase" evidence="1">
    <location>
        <begin position="1"/>
        <end position="282"/>
    </location>
</feature>
<dbReference type="EMBL" id="CP001047">
    <property type="protein sequence ID" value="ACF07533.1"/>
    <property type="molecule type" value="Genomic_DNA"/>
</dbReference>